<feature type="region of interest" description="Disordered" evidence="1">
    <location>
        <begin position="335"/>
        <end position="354"/>
    </location>
</feature>
<reference evidence="3 4" key="1">
    <citation type="submission" date="2019-09" db="EMBL/GenBank/DDBJ databases">
        <title>Genome Sequences of Streptomyces kaniharaensis ATCC 21070.</title>
        <authorList>
            <person name="Zhu W."/>
            <person name="De Crecy-Lagard V."/>
            <person name="Richards N.G."/>
        </authorList>
    </citation>
    <scope>NUCLEOTIDE SEQUENCE [LARGE SCALE GENOMIC DNA]</scope>
    <source>
        <strain evidence="3 4">SF-557</strain>
    </source>
</reference>
<sequence>MNGQGGHNEMVPAANEVALQTPTDPGPDPFTQSVETTAVSAAPTTSQPQQPKHTTTSAPALHSVQGSSSGLYAGTKSKPACDTARLTAMVSAGAAGKAWASAAGIDQSAIPAYLHSLTTAYLRVDTRVTNHGYKSGAVTEYQSVLQAGTAVLVDAQGVPRVRCSCGNPLKPPTLVTNATYTGKAWTGFQPSTLIIVVPAPQPVTELILVNVETGGWFARLTGRIEVVDRTVEPPKGPLAPGIPPAAPMMPGTPSASSSTSTSGTTSSGSTSATTSGSTSTSSKPSSSPATKSSPPSSTASSSSSTGTPTTTTATTSTATVTSSAATKVTPTATCATTAPSTLPPCTTTSTATVT</sequence>
<dbReference type="EMBL" id="WBOF01000006">
    <property type="protein sequence ID" value="MQS17751.1"/>
    <property type="molecule type" value="Genomic_DNA"/>
</dbReference>
<accession>A0A6N7L2A6</accession>
<organism evidence="3 4">
    <name type="scientific">Streptomyces kaniharaensis</name>
    <dbReference type="NCBI Taxonomy" id="212423"/>
    <lineage>
        <taxon>Bacteria</taxon>
        <taxon>Bacillati</taxon>
        <taxon>Actinomycetota</taxon>
        <taxon>Actinomycetes</taxon>
        <taxon>Kitasatosporales</taxon>
        <taxon>Streptomycetaceae</taxon>
        <taxon>Streptomyces</taxon>
    </lineage>
</organism>
<gene>
    <name evidence="3" type="ORF">F7Q99_37585</name>
</gene>
<evidence type="ECO:0000313" key="3">
    <source>
        <dbReference type="EMBL" id="MQS17751.1"/>
    </source>
</evidence>
<feature type="region of interest" description="Disordered" evidence="1">
    <location>
        <begin position="231"/>
        <end position="329"/>
    </location>
</feature>
<dbReference type="Pfam" id="PF20568">
    <property type="entry name" value="DUF6777"/>
    <property type="match status" value="1"/>
</dbReference>
<evidence type="ECO:0000259" key="2">
    <source>
        <dbReference type="Pfam" id="PF20568"/>
    </source>
</evidence>
<comment type="caution">
    <text evidence="3">The sequence shown here is derived from an EMBL/GenBank/DDBJ whole genome shotgun (WGS) entry which is preliminary data.</text>
</comment>
<feature type="compositionally biased region" description="Low complexity" evidence="1">
    <location>
        <begin position="248"/>
        <end position="329"/>
    </location>
</feature>
<proteinExistence type="predicted"/>
<feature type="region of interest" description="Disordered" evidence="1">
    <location>
        <begin position="1"/>
        <end position="76"/>
    </location>
</feature>
<keyword evidence="4" id="KW-1185">Reference proteome</keyword>
<protein>
    <recommendedName>
        <fullName evidence="2">DUF6777 domain-containing protein</fullName>
    </recommendedName>
</protein>
<feature type="compositionally biased region" description="Polar residues" evidence="1">
    <location>
        <begin position="30"/>
        <end position="70"/>
    </location>
</feature>
<dbReference type="Proteomes" id="UP000450000">
    <property type="component" value="Unassembled WGS sequence"/>
</dbReference>
<evidence type="ECO:0000313" key="4">
    <source>
        <dbReference type="Proteomes" id="UP000450000"/>
    </source>
</evidence>
<feature type="domain" description="DUF6777" evidence="2">
    <location>
        <begin position="63"/>
        <end position="222"/>
    </location>
</feature>
<evidence type="ECO:0000256" key="1">
    <source>
        <dbReference type="SAM" id="MobiDB-lite"/>
    </source>
</evidence>
<feature type="compositionally biased region" description="Pro residues" evidence="1">
    <location>
        <begin position="234"/>
        <end position="247"/>
    </location>
</feature>
<dbReference type="AlphaFoldDB" id="A0A6N7L2A6"/>
<dbReference type="InterPro" id="IPR046704">
    <property type="entry name" value="DUF6777"/>
</dbReference>
<name>A0A6N7L2A6_9ACTN</name>